<evidence type="ECO:0000313" key="3">
    <source>
        <dbReference type="Proteomes" id="UP001501508"/>
    </source>
</evidence>
<name>A0ABP8MAV6_9BACT</name>
<dbReference type="Pfam" id="PF07332">
    <property type="entry name" value="Phage_holin_3_6"/>
    <property type="match status" value="1"/>
</dbReference>
<evidence type="ECO:0000313" key="2">
    <source>
        <dbReference type="EMBL" id="GAA4446839.1"/>
    </source>
</evidence>
<dbReference type="EMBL" id="BAABEY010000036">
    <property type="protein sequence ID" value="GAA4446839.1"/>
    <property type="molecule type" value="Genomic_DNA"/>
</dbReference>
<keyword evidence="3" id="KW-1185">Reference proteome</keyword>
<organism evidence="2 3">
    <name type="scientific">Ravibacter arvi</name>
    <dbReference type="NCBI Taxonomy" id="2051041"/>
    <lineage>
        <taxon>Bacteria</taxon>
        <taxon>Pseudomonadati</taxon>
        <taxon>Bacteroidota</taxon>
        <taxon>Cytophagia</taxon>
        <taxon>Cytophagales</taxon>
        <taxon>Spirosomataceae</taxon>
        <taxon>Ravibacter</taxon>
    </lineage>
</organism>
<dbReference type="InterPro" id="IPR009937">
    <property type="entry name" value="Phage_holin_3_6"/>
</dbReference>
<protein>
    <recommendedName>
        <fullName evidence="4">Phage holin family protein</fullName>
    </recommendedName>
</protein>
<reference evidence="3" key="1">
    <citation type="journal article" date="2019" name="Int. J. Syst. Evol. Microbiol.">
        <title>The Global Catalogue of Microorganisms (GCM) 10K type strain sequencing project: providing services to taxonomists for standard genome sequencing and annotation.</title>
        <authorList>
            <consortium name="The Broad Institute Genomics Platform"/>
            <consortium name="The Broad Institute Genome Sequencing Center for Infectious Disease"/>
            <person name="Wu L."/>
            <person name="Ma J."/>
        </authorList>
    </citation>
    <scope>NUCLEOTIDE SEQUENCE [LARGE SCALE GENOMIC DNA]</scope>
    <source>
        <strain evidence="3">JCM 31920</strain>
    </source>
</reference>
<feature type="transmembrane region" description="Helical" evidence="1">
    <location>
        <begin position="71"/>
        <end position="91"/>
    </location>
</feature>
<proteinExistence type="predicted"/>
<evidence type="ECO:0000256" key="1">
    <source>
        <dbReference type="SAM" id="Phobius"/>
    </source>
</evidence>
<gene>
    <name evidence="2" type="ORF">GCM10023091_40790</name>
</gene>
<keyword evidence="1" id="KW-1133">Transmembrane helix</keyword>
<keyword evidence="1" id="KW-0472">Membrane</keyword>
<dbReference type="Proteomes" id="UP001501508">
    <property type="component" value="Unassembled WGS sequence"/>
</dbReference>
<keyword evidence="1" id="KW-0812">Transmembrane</keyword>
<dbReference type="RefSeq" id="WP_345032655.1">
    <property type="nucleotide sequence ID" value="NZ_BAABEY010000036.1"/>
</dbReference>
<sequence length="116" mass="13372">MLNQLEELRETLYRFIETRISLLEVETRGYLERIILQLVYFAVVMLTTVIVITFLLILLSVYLNRVLESTYAGYLIVSGFFGVGLVLLITMRESCLSFIRWALEKALGEGNDNQTN</sequence>
<accession>A0ABP8MAV6</accession>
<comment type="caution">
    <text evidence="2">The sequence shown here is derived from an EMBL/GenBank/DDBJ whole genome shotgun (WGS) entry which is preliminary data.</text>
</comment>
<evidence type="ECO:0008006" key="4">
    <source>
        <dbReference type="Google" id="ProtNLM"/>
    </source>
</evidence>
<feature type="transmembrane region" description="Helical" evidence="1">
    <location>
        <begin position="38"/>
        <end position="59"/>
    </location>
</feature>